<proteinExistence type="predicted"/>
<dbReference type="Pfam" id="PF01370">
    <property type="entry name" value="Epimerase"/>
    <property type="match status" value="1"/>
</dbReference>
<dbReference type="PANTHER" id="PTHR43245:SF13">
    <property type="entry name" value="UDP-D-APIOSE_UDP-D-XYLOSE SYNTHASE 2"/>
    <property type="match status" value="1"/>
</dbReference>
<evidence type="ECO:0000313" key="3">
    <source>
        <dbReference type="Proteomes" id="UP000177040"/>
    </source>
</evidence>
<sequence>MKKILITGGAGFIGYHLAIRLLIDPLNQLVLVDNLQRGKMDADLAELLENGRVEFIQADLTQESFYKTLPTDFDHVYHLAAVNGTKWFYKIPDEVLRINILSLVYILEWIKGLAKKPKLCFTSSNEAYAGALESFNQLPIPTPENVPLVISDTYNPRWTYAGTKLIGEQLVIFYAQVHNFPAVIVRPHNFYGPRAGYDHVLPEWCAKIRQKMDPFVLYSPDETRTFCYISDAVEAMQILMDSSVMNNSPIETVHIGATDEVTMQDLSEKLFAIAGWHPQNLEIKPSPAGSVKRRLADITKIKNLVGWEPKTSLEDGLKKTFEWYQKNPKIS</sequence>
<dbReference type="InterPro" id="IPR001509">
    <property type="entry name" value="Epimerase_deHydtase"/>
</dbReference>
<organism evidence="2 3">
    <name type="scientific">Candidatus Magasanikbacteria bacterium RIFCSPLOWO2_01_FULL_40_15</name>
    <dbReference type="NCBI Taxonomy" id="1798686"/>
    <lineage>
        <taxon>Bacteria</taxon>
        <taxon>Candidatus Magasanikiibacteriota</taxon>
    </lineage>
</organism>
<dbReference type="EMBL" id="MFQH01000009">
    <property type="protein sequence ID" value="OGH78462.1"/>
    <property type="molecule type" value="Genomic_DNA"/>
</dbReference>
<dbReference type="InterPro" id="IPR050177">
    <property type="entry name" value="Lipid_A_modif_metabolic_enz"/>
</dbReference>
<evidence type="ECO:0000259" key="1">
    <source>
        <dbReference type="Pfam" id="PF01370"/>
    </source>
</evidence>
<accession>A0A1F6N3K9</accession>
<comment type="caution">
    <text evidence="2">The sequence shown here is derived from an EMBL/GenBank/DDBJ whole genome shotgun (WGS) entry which is preliminary data.</text>
</comment>
<reference evidence="2 3" key="1">
    <citation type="journal article" date="2016" name="Nat. Commun.">
        <title>Thousands of microbial genomes shed light on interconnected biogeochemical processes in an aquifer system.</title>
        <authorList>
            <person name="Anantharaman K."/>
            <person name="Brown C.T."/>
            <person name="Hug L.A."/>
            <person name="Sharon I."/>
            <person name="Castelle C.J."/>
            <person name="Probst A.J."/>
            <person name="Thomas B.C."/>
            <person name="Singh A."/>
            <person name="Wilkins M.J."/>
            <person name="Karaoz U."/>
            <person name="Brodie E.L."/>
            <person name="Williams K.H."/>
            <person name="Hubbard S.S."/>
            <person name="Banfield J.F."/>
        </authorList>
    </citation>
    <scope>NUCLEOTIDE SEQUENCE [LARGE SCALE GENOMIC DNA]</scope>
</reference>
<dbReference type="PANTHER" id="PTHR43245">
    <property type="entry name" value="BIFUNCTIONAL POLYMYXIN RESISTANCE PROTEIN ARNA"/>
    <property type="match status" value="1"/>
</dbReference>
<name>A0A1F6N3K9_9BACT</name>
<protein>
    <recommendedName>
        <fullName evidence="1">NAD-dependent epimerase/dehydratase domain-containing protein</fullName>
    </recommendedName>
</protein>
<dbReference type="Proteomes" id="UP000177040">
    <property type="component" value="Unassembled WGS sequence"/>
</dbReference>
<feature type="domain" description="NAD-dependent epimerase/dehydratase" evidence="1">
    <location>
        <begin position="4"/>
        <end position="242"/>
    </location>
</feature>
<evidence type="ECO:0000313" key="2">
    <source>
        <dbReference type="EMBL" id="OGH78462.1"/>
    </source>
</evidence>
<dbReference type="AlphaFoldDB" id="A0A1F6N3K9"/>
<dbReference type="SUPFAM" id="SSF51735">
    <property type="entry name" value="NAD(P)-binding Rossmann-fold domains"/>
    <property type="match status" value="1"/>
</dbReference>
<dbReference type="InterPro" id="IPR036291">
    <property type="entry name" value="NAD(P)-bd_dom_sf"/>
</dbReference>
<dbReference type="Gene3D" id="3.40.50.720">
    <property type="entry name" value="NAD(P)-binding Rossmann-like Domain"/>
    <property type="match status" value="1"/>
</dbReference>
<gene>
    <name evidence="2" type="ORF">A2983_03020</name>
</gene>